<dbReference type="Proteomes" id="UP001602322">
    <property type="component" value="Unassembled WGS sequence"/>
</dbReference>
<protein>
    <submittedName>
        <fullName evidence="4">Histone-like nucleoid-structuring protein Lsr2</fullName>
    </submittedName>
</protein>
<sequence>MGHHLPAEIRQWLLANDIDANKRADARSSLVALGCELDIPGGHLLLGLRDIQRVYLSRMGLEEREPSADPDHPFWRREWVPIAAERDGLYGTFLDTLTGTIGTWDEANGPEEGAYTSLFAFFQETADRLEGVSSGDGRGPGKSAGPRRPAPRPADEPIRLWARANGHSVNDHGRIPSYIREAYDASQR</sequence>
<proteinExistence type="predicted"/>
<keyword evidence="1" id="KW-0238">DNA-binding</keyword>
<dbReference type="Pfam" id="PF23359">
    <property type="entry name" value="Lsr2_DNA-bd"/>
    <property type="match status" value="1"/>
</dbReference>
<evidence type="ECO:0000256" key="1">
    <source>
        <dbReference type="ARBA" id="ARBA00023125"/>
    </source>
</evidence>
<dbReference type="EMBL" id="JBIBEG010000011">
    <property type="protein sequence ID" value="MFF5900205.1"/>
    <property type="molecule type" value="Genomic_DNA"/>
</dbReference>
<dbReference type="RefSeq" id="WP_387908023.1">
    <property type="nucleotide sequence ID" value="NZ_JBIBEG010000011.1"/>
</dbReference>
<evidence type="ECO:0000259" key="3">
    <source>
        <dbReference type="Pfam" id="PF23359"/>
    </source>
</evidence>
<name>A0ABW6XEQ1_9ACTN</name>
<evidence type="ECO:0000313" key="4">
    <source>
        <dbReference type="EMBL" id="MFF5900205.1"/>
    </source>
</evidence>
<dbReference type="InterPro" id="IPR055370">
    <property type="entry name" value="Lsr2_DNA-bd"/>
</dbReference>
<dbReference type="InterPro" id="IPR036625">
    <property type="entry name" value="E3-bd_dom_sf"/>
</dbReference>
<reference evidence="4 5" key="1">
    <citation type="submission" date="2024-10" db="EMBL/GenBank/DDBJ databases">
        <title>The Natural Products Discovery Center: Release of the First 8490 Sequenced Strains for Exploring Actinobacteria Biosynthetic Diversity.</title>
        <authorList>
            <person name="Kalkreuter E."/>
            <person name="Kautsar S.A."/>
            <person name="Yang D."/>
            <person name="Bader C.D."/>
            <person name="Teijaro C.N."/>
            <person name="Fluegel L."/>
            <person name="Davis C.M."/>
            <person name="Simpson J.R."/>
            <person name="Lauterbach L."/>
            <person name="Steele A.D."/>
            <person name="Gui C."/>
            <person name="Meng S."/>
            <person name="Li G."/>
            <person name="Viehrig K."/>
            <person name="Ye F."/>
            <person name="Su P."/>
            <person name="Kiefer A.F."/>
            <person name="Nichols A."/>
            <person name="Cepeda A.J."/>
            <person name="Yan W."/>
            <person name="Fan B."/>
            <person name="Jiang Y."/>
            <person name="Adhikari A."/>
            <person name="Zheng C.-J."/>
            <person name="Schuster L."/>
            <person name="Cowan T.M."/>
            <person name="Smanski M.J."/>
            <person name="Chevrette M.G."/>
            <person name="De Carvalho L.P.S."/>
            <person name="Shen B."/>
        </authorList>
    </citation>
    <scope>NUCLEOTIDE SEQUENCE [LARGE SCALE GENOMIC DNA]</scope>
    <source>
        <strain evidence="4 5">NPDC012540</strain>
    </source>
</reference>
<dbReference type="Gene3D" id="4.10.320.10">
    <property type="entry name" value="E3-binding domain"/>
    <property type="match status" value="1"/>
</dbReference>
<evidence type="ECO:0000256" key="2">
    <source>
        <dbReference type="SAM" id="MobiDB-lite"/>
    </source>
</evidence>
<accession>A0ABW6XEQ1</accession>
<keyword evidence="5" id="KW-1185">Reference proteome</keyword>
<comment type="caution">
    <text evidence="4">The sequence shown here is derived from an EMBL/GenBank/DDBJ whole genome shotgun (WGS) entry which is preliminary data.</text>
</comment>
<feature type="domain" description="Lsr2 DNA-binding" evidence="3">
    <location>
        <begin position="152"/>
        <end position="185"/>
    </location>
</feature>
<feature type="region of interest" description="Disordered" evidence="2">
    <location>
        <begin position="130"/>
        <end position="188"/>
    </location>
</feature>
<gene>
    <name evidence="4" type="ORF">ACFY8O_30385</name>
</gene>
<organism evidence="4 5">
    <name type="scientific">Streptomyces argenteolus</name>
    <dbReference type="NCBI Taxonomy" id="67274"/>
    <lineage>
        <taxon>Bacteria</taxon>
        <taxon>Bacillati</taxon>
        <taxon>Actinomycetota</taxon>
        <taxon>Actinomycetes</taxon>
        <taxon>Kitasatosporales</taxon>
        <taxon>Streptomycetaceae</taxon>
        <taxon>Streptomyces</taxon>
    </lineage>
</organism>
<evidence type="ECO:0000313" key="5">
    <source>
        <dbReference type="Proteomes" id="UP001602322"/>
    </source>
</evidence>